<evidence type="ECO:0008006" key="5">
    <source>
        <dbReference type="Google" id="ProtNLM"/>
    </source>
</evidence>
<dbReference type="InterPro" id="IPR046960">
    <property type="entry name" value="PPR_At4g14850-like_plant"/>
</dbReference>
<keyword evidence="4" id="KW-1185">Reference proteome</keyword>
<feature type="repeat" description="PPR" evidence="2">
    <location>
        <begin position="356"/>
        <end position="390"/>
    </location>
</feature>
<dbReference type="GO" id="GO:0009451">
    <property type="term" value="P:RNA modification"/>
    <property type="evidence" value="ECO:0007669"/>
    <property type="project" value="InterPro"/>
</dbReference>
<sequence>MPQLKQIQSHMTTTGLVADIFPVSRLLSFCALSDFGDINYAYIIFSHIINPNVYIWNTMIRGYCKFKQWDVSFWVFRRMIQECVEMDERSYVFALKASEGFKCSLVGEEVHCRICKMGFGSELLVVNGLVHFYVRHGFLSLGRVLFDECSVRDVVSWTTMIDGYTKGDLPDVGLKLFYTMLDNGGMPNEVTMITVVSACSLMRDLSLGTSIFGYILKNNVDLTLNLLNALVDMYIKCGCVTSAKKVFETMETLDVYTWTSMINGYAKQGELELAKMIFDEMPERNVVSWNAMIAGYSQKDKPKEALEIFREMEKKNVRPVEGTLVCVLSACAQLGCLDIGRQIYHYYVDQKRVGPSVILMNAFIDLCAKCGNIDEALEHFEEMPERDLVSWNIMIIGFAVHGYAKLALNLFKKMKILGFVLDDITFVGVLSACNHGGLVIEGREYFKNMKKVFNIEPKSEHYSCMIDLLGRVGNLEEAYDLIKRMPMEPDEAAWGALLNACRMHGNVELGQIASMKLLDLDPADSGTYLVLANMYSSKRRLDDVRMVRSMMRSRGVKKTPGHSSIEVDAKSYEFLAADISHPQSKEIYQVLDDILEMLTLEGYVPRVAIDEFN</sequence>
<dbReference type="InterPro" id="IPR002885">
    <property type="entry name" value="PPR_rpt"/>
</dbReference>
<dbReference type="Proteomes" id="UP000541444">
    <property type="component" value="Unassembled WGS sequence"/>
</dbReference>
<feature type="repeat" description="PPR" evidence="2">
    <location>
        <begin position="524"/>
        <end position="558"/>
    </location>
</feature>
<dbReference type="AlphaFoldDB" id="A0A7J7N5G1"/>
<dbReference type="InterPro" id="IPR046849">
    <property type="entry name" value="E2_motif"/>
</dbReference>
<dbReference type="PROSITE" id="PS51375">
    <property type="entry name" value="PPR"/>
    <property type="match status" value="6"/>
</dbReference>
<dbReference type="Pfam" id="PF12854">
    <property type="entry name" value="PPR_1"/>
    <property type="match status" value="1"/>
</dbReference>
<dbReference type="Pfam" id="PF20431">
    <property type="entry name" value="E_motif"/>
    <property type="match status" value="1"/>
</dbReference>
<feature type="repeat" description="PPR" evidence="2">
    <location>
        <begin position="52"/>
        <end position="86"/>
    </location>
</feature>
<proteinExistence type="predicted"/>
<dbReference type="InterPro" id="IPR011990">
    <property type="entry name" value="TPR-like_helical_dom_sf"/>
</dbReference>
<evidence type="ECO:0000313" key="4">
    <source>
        <dbReference type="Proteomes" id="UP000541444"/>
    </source>
</evidence>
<dbReference type="PANTHER" id="PTHR47926">
    <property type="entry name" value="PENTATRICOPEPTIDE REPEAT-CONTAINING PROTEIN"/>
    <property type="match status" value="1"/>
</dbReference>
<comment type="caution">
    <text evidence="3">The sequence shown here is derived from an EMBL/GenBank/DDBJ whole genome shotgun (WGS) entry which is preliminary data.</text>
</comment>
<evidence type="ECO:0000313" key="3">
    <source>
        <dbReference type="EMBL" id="KAF6162250.1"/>
    </source>
</evidence>
<dbReference type="InterPro" id="IPR046848">
    <property type="entry name" value="E_motif"/>
</dbReference>
<dbReference type="FunFam" id="1.25.40.10:FF:000348">
    <property type="entry name" value="Pentatricopeptide repeat-containing protein chloroplastic"/>
    <property type="match status" value="1"/>
</dbReference>
<reference evidence="3 4" key="1">
    <citation type="journal article" date="2020" name="IScience">
        <title>Genome Sequencing of the Endangered Kingdonia uniflora (Circaeasteraceae, Ranunculales) Reveals Potential Mechanisms of Evolutionary Specialization.</title>
        <authorList>
            <person name="Sun Y."/>
            <person name="Deng T."/>
            <person name="Zhang A."/>
            <person name="Moore M.J."/>
            <person name="Landis J.B."/>
            <person name="Lin N."/>
            <person name="Zhang H."/>
            <person name="Zhang X."/>
            <person name="Huang J."/>
            <person name="Zhang X."/>
            <person name="Sun H."/>
            <person name="Wang H."/>
        </authorList>
    </citation>
    <scope>NUCLEOTIDE SEQUENCE [LARGE SCALE GENOMIC DNA]</scope>
    <source>
        <strain evidence="3">TB1705</strain>
        <tissue evidence="3">Leaf</tissue>
    </source>
</reference>
<dbReference type="OrthoDB" id="185373at2759"/>
<dbReference type="NCBIfam" id="TIGR00756">
    <property type="entry name" value="PPR"/>
    <property type="match status" value="7"/>
</dbReference>
<dbReference type="Gene3D" id="1.25.40.10">
    <property type="entry name" value="Tetratricopeptide repeat domain"/>
    <property type="match status" value="5"/>
</dbReference>
<dbReference type="EMBL" id="JACGCM010001055">
    <property type="protein sequence ID" value="KAF6162250.1"/>
    <property type="molecule type" value="Genomic_DNA"/>
</dbReference>
<feature type="repeat" description="PPR" evidence="2">
    <location>
        <begin position="285"/>
        <end position="319"/>
    </location>
</feature>
<evidence type="ECO:0000256" key="2">
    <source>
        <dbReference type="PROSITE-ProRule" id="PRU00708"/>
    </source>
</evidence>
<keyword evidence="1" id="KW-0677">Repeat</keyword>
<feature type="repeat" description="PPR" evidence="2">
    <location>
        <begin position="254"/>
        <end position="284"/>
    </location>
</feature>
<accession>A0A7J7N5G1</accession>
<dbReference type="Pfam" id="PF01535">
    <property type="entry name" value="PPR"/>
    <property type="match status" value="1"/>
</dbReference>
<feature type="repeat" description="PPR" evidence="2">
    <location>
        <begin position="153"/>
        <end position="187"/>
    </location>
</feature>
<organism evidence="3 4">
    <name type="scientific">Kingdonia uniflora</name>
    <dbReference type="NCBI Taxonomy" id="39325"/>
    <lineage>
        <taxon>Eukaryota</taxon>
        <taxon>Viridiplantae</taxon>
        <taxon>Streptophyta</taxon>
        <taxon>Embryophyta</taxon>
        <taxon>Tracheophyta</taxon>
        <taxon>Spermatophyta</taxon>
        <taxon>Magnoliopsida</taxon>
        <taxon>Ranunculales</taxon>
        <taxon>Circaeasteraceae</taxon>
        <taxon>Kingdonia</taxon>
    </lineage>
</organism>
<evidence type="ECO:0000256" key="1">
    <source>
        <dbReference type="ARBA" id="ARBA00022737"/>
    </source>
</evidence>
<dbReference type="PANTHER" id="PTHR47926:SF387">
    <property type="entry name" value="PENTATRICOPEPTIDE REPEAT-CONTAINING PROTEIN"/>
    <property type="match status" value="1"/>
</dbReference>
<dbReference type="FunFam" id="1.25.40.10:FF:000184">
    <property type="entry name" value="Pentatricopeptide repeat-containing protein, chloroplastic"/>
    <property type="match status" value="1"/>
</dbReference>
<dbReference type="GO" id="GO:0003723">
    <property type="term" value="F:RNA binding"/>
    <property type="evidence" value="ECO:0007669"/>
    <property type="project" value="InterPro"/>
</dbReference>
<gene>
    <name evidence="3" type="ORF">GIB67_008379</name>
</gene>
<name>A0A7J7N5G1_9MAGN</name>
<dbReference type="SUPFAM" id="SSF48452">
    <property type="entry name" value="TPR-like"/>
    <property type="match status" value="1"/>
</dbReference>
<dbReference type="Pfam" id="PF20430">
    <property type="entry name" value="Eplus_motif"/>
    <property type="match status" value="1"/>
</dbReference>
<protein>
    <recommendedName>
        <fullName evidence="5">Pentatricopeptide repeat-containing protein</fullName>
    </recommendedName>
</protein>
<dbReference type="Pfam" id="PF13041">
    <property type="entry name" value="PPR_2"/>
    <property type="match status" value="4"/>
</dbReference>